<dbReference type="InterPro" id="IPR001173">
    <property type="entry name" value="Glyco_trans_2-like"/>
</dbReference>
<dbReference type="Gene3D" id="3.90.550.10">
    <property type="entry name" value="Spore Coat Polysaccharide Biosynthesis Protein SpsA, Chain A"/>
    <property type="match status" value="1"/>
</dbReference>
<dbReference type="EMBL" id="JAAMOX010000003">
    <property type="protein sequence ID" value="NIH55094.1"/>
    <property type="molecule type" value="Genomic_DNA"/>
</dbReference>
<dbReference type="InterPro" id="IPR029044">
    <property type="entry name" value="Nucleotide-diphossugar_trans"/>
</dbReference>
<comment type="caution">
    <text evidence="2">The sequence shown here is derived from an EMBL/GenBank/DDBJ whole genome shotgun (WGS) entry which is preliminary data.</text>
</comment>
<feature type="domain" description="Glycosyltransferase 2-like" evidence="1">
    <location>
        <begin position="5"/>
        <end position="122"/>
    </location>
</feature>
<dbReference type="SUPFAM" id="SSF53448">
    <property type="entry name" value="Nucleotide-diphospho-sugar transferases"/>
    <property type="match status" value="1"/>
</dbReference>
<accession>A0A7X5R3P3</accession>
<dbReference type="GO" id="GO:0016740">
    <property type="term" value="F:transferase activity"/>
    <property type="evidence" value="ECO:0007669"/>
    <property type="project" value="UniProtKB-KW"/>
</dbReference>
<keyword evidence="2" id="KW-0808">Transferase</keyword>
<proteinExistence type="predicted"/>
<name>A0A7X5R3P3_9MICO</name>
<protein>
    <submittedName>
        <fullName evidence="2">Glycosyltransferase involved in cell wall biosynthesis</fullName>
    </submittedName>
</protein>
<evidence type="ECO:0000313" key="3">
    <source>
        <dbReference type="Proteomes" id="UP000541033"/>
    </source>
</evidence>
<gene>
    <name evidence="2" type="ORF">FHX76_003009</name>
</gene>
<dbReference type="Proteomes" id="UP000541033">
    <property type="component" value="Unassembled WGS sequence"/>
</dbReference>
<dbReference type="AlphaFoldDB" id="A0A7X5R3P3"/>
<organism evidence="2 3">
    <name type="scientific">Lysinibacter cavernae</name>
    <dbReference type="NCBI Taxonomy" id="1640652"/>
    <lineage>
        <taxon>Bacteria</taxon>
        <taxon>Bacillati</taxon>
        <taxon>Actinomycetota</taxon>
        <taxon>Actinomycetes</taxon>
        <taxon>Micrococcales</taxon>
        <taxon>Microbacteriaceae</taxon>
        <taxon>Lysinibacter</taxon>
    </lineage>
</organism>
<sequence length="294" mass="33177">MTIDIMMPFYGDPAQFREAVQSVITQSDRDWRLVVINDRFPHWDPAEWLNSLGDDRIQYILNDTNLGINGNFRRSIELMTNEYGTIMGCDDRMLPNYVATVRSLIAAGKSPAYVQPNVRVIDDAGTPVLPLSDRVKKWYKPAVSTPTQLDGEDFARSLLRGNWTYFPAICWNAAELRTFGFQPHLEIVLDLALQLDIVMAGGALMTSDEVAFEYRRHGESASSWTANDGTRFSEEKQFFRDTASTLSSLGWSRAARASRLHVSSRLHALSRLPEAAKAKDPKGFRALLNHAFSR</sequence>
<evidence type="ECO:0000313" key="2">
    <source>
        <dbReference type="EMBL" id="NIH55094.1"/>
    </source>
</evidence>
<reference evidence="2 3" key="1">
    <citation type="submission" date="2020-02" db="EMBL/GenBank/DDBJ databases">
        <title>Sequencing the genomes of 1000 actinobacteria strains.</title>
        <authorList>
            <person name="Klenk H.-P."/>
        </authorList>
    </citation>
    <scope>NUCLEOTIDE SEQUENCE [LARGE SCALE GENOMIC DNA]</scope>
    <source>
        <strain evidence="2 3">DSM 27960</strain>
    </source>
</reference>
<dbReference type="Pfam" id="PF00535">
    <property type="entry name" value="Glycos_transf_2"/>
    <property type="match status" value="1"/>
</dbReference>
<dbReference type="RefSeq" id="WP_167152001.1">
    <property type="nucleotide sequence ID" value="NZ_JAAMOX010000003.1"/>
</dbReference>
<keyword evidence="3" id="KW-1185">Reference proteome</keyword>
<evidence type="ECO:0000259" key="1">
    <source>
        <dbReference type="Pfam" id="PF00535"/>
    </source>
</evidence>